<sequence>MIREYLCSTGYMKTRFNIGGSFLDIFIVDSRLIIHETGNSVNCLETLDYDSDHNAVKMVVSRNTQAEPLDFLQSSVTRTLDFKRTDWKKFEKLIMQALNNDSFIPANRNLSNDEIIFHVERLNNIITNAIDKSVPSFKEKDRLKELLNPVIKTLQKEKSRILTVIKKHNRFQNVLNPTVLCFMKNRLKMVRKLLQDNFVISMNKKLEQKFNKINSSNPSTMFSEAKKILRNRKADNINILKIPPEDMCLLHRAEIDHRTLRIENGSDKYVLEDEGHILNFIGAYLESIYSSKSTDETNLVHREVIEVFNSFLEDKVRYEEGLNTITNFNDMNLANDPVASNLDYFTSREEILYIFSKLKGKLSYGIDKIPNIILKKVPMLLIFEYLTLFNNMINNAFFPKHWKIAKMVVIPKKDRDITHPKNLRAISLLPNISKIFEICSNNIISQQCLKLNLVCEKQFGFKHTHSTIH</sequence>
<dbReference type="PANTHER" id="PTHR19446">
    <property type="entry name" value="REVERSE TRANSCRIPTASES"/>
    <property type="match status" value="1"/>
</dbReference>
<keyword evidence="2" id="KW-1185">Reference proteome</keyword>
<evidence type="ECO:0000313" key="2">
    <source>
        <dbReference type="Proteomes" id="UP000095300"/>
    </source>
</evidence>
<gene>
    <name evidence="1" type="primary">106094958</name>
</gene>
<protein>
    <recommendedName>
        <fullName evidence="3">Endonuclease/exonuclease/phosphatase domain-containing protein</fullName>
    </recommendedName>
</protein>
<organism evidence="1 2">
    <name type="scientific">Stomoxys calcitrans</name>
    <name type="common">Stable fly</name>
    <name type="synonym">Conops calcitrans</name>
    <dbReference type="NCBI Taxonomy" id="35570"/>
    <lineage>
        <taxon>Eukaryota</taxon>
        <taxon>Metazoa</taxon>
        <taxon>Ecdysozoa</taxon>
        <taxon>Arthropoda</taxon>
        <taxon>Hexapoda</taxon>
        <taxon>Insecta</taxon>
        <taxon>Pterygota</taxon>
        <taxon>Neoptera</taxon>
        <taxon>Endopterygota</taxon>
        <taxon>Diptera</taxon>
        <taxon>Brachycera</taxon>
        <taxon>Muscomorpha</taxon>
        <taxon>Muscoidea</taxon>
        <taxon>Muscidae</taxon>
        <taxon>Stomoxys</taxon>
    </lineage>
</organism>
<dbReference type="VEuPathDB" id="VectorBase:SCAU007199"/>
<evidence type="ECO:0008006" key="3">
    <source>
        <dbReference type="Google" id="ProtNLM"/>
    </source>
</evidence>
<reference evidence="1" key="1">
    <citation type="submission" date="2020-05" db="UniProtKB">
        <authorList>
            <consortium name="EnsemblMetazoa"/>
        </authorList>
    </citation>
    <scope>IDENTIFICATION</scope>
    <source>
        <strain evidence="1">USDA</strain>
    </source>
</reference>
<dbReference type="EnsemblMetazoa" id="SCAU007199-RA">
    <property type="protein sequence ID" value="SCAU007199-PA"/>
    <property type="gene ID" value="SCAU007199"/>
</dbReference>
<accession>A0A1I8PE37</accession>
<dbReference type="AlphaFoldDB" id="A0A1I8PE37"/>
<dbReference type="STRING" id="35570.A0A1I8PE37"/>
<evidence type="ECO:0000313" key="1">
    <source>
        <dbReference type="EnsemblMetazoa" id="SCAU007199-PA"/>
    </source>
</evidence>
<name>A0A1I8PE37_STOCA</name>
<dbReference type="Proteomes" id="UP000095300">
    <property type="component" value="Unassembled WGS sequence"/>
</dbReference>
<proteinExistence type="predicted"/>